<evidence type="ECO:0000313" key="2">
    <source>
        <dbReference type="Proteomes" id="UP000261875"/>
    </source>
</evidence>
<dbReference type="InterPro" id="IPR052077">
    <property type="entry name" value="CcrZ_PhaseVar_Mediator"/>
</dbReference>
<keyword evidence="1" id="KW-0808">Transferase</keyword>
<dbReference type="SUPFAM" id="SSF56112">
    <property type="entry name" value="Protein kinase-like (PK-like)"/>
    <property type="match status" value="1"/>
</dbReference>
<dbReference type="PANTHER" id="PTHR40086:SF1">
    <property type="entry name" value="CELL CYCLE REGULATOR CCRZ"/>
    <property type="match status" value="1"/>
</dbReference>
<dbReference type="Pfam" id="PF01633">
    <property type="entry name" value="Choline_kinase"/>
    <property type="match status" value="1"/>
</dbReference>
<keyword evidence="1" id="KW-0418">Kinase</keyword>
<keyword evidence="2" id="KW-1185">Reference proteome</keyword>
<dbReference type="Gene3D" id="3.90.1200.10">
    <property type="match status" value="1"/>
</dbReference>
<dbReference type="GO" id="GO:0016301">
    <property type="term" value="F:kinase activity"/>
    <property type="evidence" value="ECO:0007669"/>
    <property type="project" value="UniProtKB-KW"/>
</dbReference>
<dbReference type="InterPro" id="IPR011009">
    <property type="entry name" value="Kinase-like_dom_sf"/>
</dbReference>
<dbReference type="AlphaFoldDB" id="A0A2U8I853"/>
<dbReference type="CDD" id="cd05151">
    <property type="entry name" value="ChoK-like"/>
    <property type="match status" value="1"/>
</dbReference>
<dbReference type="Proteomes" id="UP000261875">
    <property type="component" value="Chromosome"/>
</dbReference>
<protein>
    <submittedName>
        <fullName evidence="1">Choline kinase</fullName>
    </submittedName>
</protein>
<name>A0A2U8I853_9GAMM</name>
<organism evidence="1 2">
    <name type="scientific">Candidatus Fukatsuia symbiotica</name>
    <dbReference type="NCBI Taxonomy" id="1878942"/>
    <lineage>
        <taxon>Bacteria</taxon>
        <taxon>Pseudomonadati</taxon>
        <taxon>Pseudomonadota</taxon>
        <taxon>Gammaproteobacteria</taxon>
        <taxon>Enterobacterales</taxon>
        <taxon>Yersiniaceae</taxon>
        <taxon>Candidatus Fukatsuia</taxon>
    </lineage>
</organism>
<dbReference type="KEGG" id="fsm:CCS41_00875"/>
<accession>A0A2U8I853</accession>
<proteinExistence type="predicted"/>
<evidence type="ECO:0000313" key="1">
    <source>
        <dbReference type="EMBL" id="AWK15283.1"/>
    </source>
</evidence>
<dbReference type="Gene3D" id="3.30.200.20">
    <property type="entry name" value="Phosphorylase Kinase, domain 1"/>
    <property type="match status" value="1"/>
</dbReference>
<dbReference type="OrthoDB" id="179763at2"/>
<dbReference type="STRING" id="1878942.GCA_900128755_00556"/>
<reference evidence="1 2" key="1">
    <citation type="submission" date="2017-05" db="EMBL/GenBank/DDBJ databases">
        <title>Genome sequence of Candidatus Fukatsuia symbiotica and Candidatus Hamiltonella defensa from Acyrthosiphon pisum strain 5D.</title>
        <authorList>
            <person name="Patel V.A."/>
            <person name="Chevignon G."/>
            <person name="Russell J.A."/>
            <person name="Oliver K.M."/>
        </authorList>
    </citation>
    <scope>NUCLEOTIDE SEQUENCE [LARGE SCALE GENOMIC DNA]</scope>
    <source>
        <strain evidence="1 2">5D</strain>
    </source>
</reference>
<gene>
    <name evidence="1" type="ORF">CCS41_00875</name>
</gene>
<dbReference type="EMBL" id="CP021659">
    <property type="protein sequence ID" value="AWK15283.1"/>
    <property type="molecule type" value="Genomic_DNA"/>
</dbReference>
<sequence length="268" mass="31615">MTNTNYLVVTETMKVVLRLPGMATEHLINHSYEKNNSKLAATIGINTETIYFDSTTGIKITTYIPNAETLSPSIVRKQDNIEKISFCFRRLHQSNVKFANEFNVFSEYKRYKDILLDLGNAYCSLPHYKAIFDYFHEAQKILQKLDQDRCPCHNDLVAANIVKSGDRIYLIDWEYSGMNDPMWDLASHFLECQFTPEEEKIFLTFYFAGNIPDRSRQKILLFKFTQDVLWTFWTAIKEKNGNNFGDYGINRFKNAYQLMYQYQYQYEK</sequence>
<dbReference type="PANTHER" id="PTHR40086">
    <property type="entry name" value="PHOSPHOTRANSFERASE YTMP-RELATED"/>
    <property type="match status" value="1"/>
</dbReference>